<keyword evidence="4" id="KW-1185">Reference proteome</keyword>
<keyword evidence="3" id="KW-0436">Ligase</keyword>
<keyword evidence="2" id="KW-1133">Transmembrane helix</keyword>
<accession>A0A172RY07</accession>
<dbReference type="KEGG" id="ddt:AAY81_05140"/>
<evidence type="ECO:0000256" key="1">
    <source>
        <dbReference type="SAM" id="MobiDB-lite"/>
    </source>
</evidence>
<dbReference type="AlphaFoldDB" id="A0A172RY07"/>
<proteinExistence type="predicted"/>
<organism evidence="3 4">
    <name type="scientific">Denitrobacterium detoxificans</name>
    <dbReference type="NCBI Taxonomy" id="79604"/>
    <lineage>
        <taxon>Bacteria</taxon>
        <taxon>Bacillati</taxon>
        <taxon>Actinomycetota</taxon>
        <taxon>Coriobacteriia</taxon>
        <taxon>Eggerthellales</taxon>
        <taxon>Eggerthellaceae</taxon>
        <taxon>Denitrobacterium</taxon>
    </lineage>
</organism>
<name>A0A172RY07_9ACTN</name>
<dbReference type="STRING" id="79604.AAY81_05140"/>
<feature type="region of interest" description="Disordered" evidence="1">
    <location>
        <begin position="32"/>
        <end position="54"/>
    </location>
</feature>
<evidence type="ECO:0000256" key="2">
    <source>
        <dbReference type="SAM" id="Phobius"/>
    </source>
</evidence>
<protein>
    <submittedName>
        <fullName evidence="3">E3 Ubiquitin ligase</fullName>
    </submittedName>
</protein>
<dbReference type="Proteomes" id="UP000182975">
    <property type="component" value="Unassembled WGS sequence"/>
</dbReference>
<evidence type="ECO:0000313" key="4">
    <source>
        <dbReference type="Proteomes" id="UP000182975"/>
    </source>
</evidence>
<gene>
    <name evidence="3" type="ORF">SAMN02910314_01629</name>
</gene>
<keyword evidence="2" id="KW-0472">Membrane</keyword>
<dbReference type="RefSeq" id="WP_066662212.1">
    <property type="nucleotide sequence ID" value="NZ_CP011402.1"/>
</dbReference>
<feature type="transmembrane region" description="Helical" evidence="2">
    <location>
        <begin position="6"/>
        <end position="25"/>
    </location>
</feature>
<evidence type="ECO:0000313" key="3">
    <source>
        <dbReference type="EMBL" id="SEO91910.1"/>
    </source>
</evidence>
<sequence>MSLSTIAIALIFLIVAGFVVSFGYIRQSTAGKKETPSVSPTSVHQTHSTMSQDMKSMQTSRVVDAVSVLDELRIASPSYRHYCELVGSSQSEGGVIAPYSKRKVAYYDVRCYRLENRAGQHYETLVAHERSIDPVWFSDGSSDDRVYIDVASFGENVLLVNSKDHVERPDSEFSRTFGQADHGGSVAPSSAVFGLTPPGFDFDLGDIDLDLSFSDLSSGFNDFLGGASMPHGHHDYGSDIGTLIGGIALGTVLSQMGQDKLPQYAQPQQQQSSISGYRLVEDVIPLNSPVYCIGELYRTGDRLSIAKSVSTDHPTSFFATKPEAEVISHLAGR</sequence>
<dbReference type="GO" id="GO:0016874">
    <property type="term" value="F:ligase activity"/>
    <property type="evidence" value="ECO:0007669"/>
    <property type="project" value="UniProtKB-KW"/>
</dbReference>
<dbReference type="EMBL" id="FOEC01000011">
    <property type="protein sequence ID" value="SEO91910.1"/>
    <property type="molecule type" value="Genomic_DNA"/>
</dbReference>
<reference evidence="4" key="1">
    <citation type="submission" date="2016-10" db="EMBL/GenBank/DDBJ databases">
        <authorList>
            <person name="Varghese N."/>
        </authorList>
    </citation>
    <scope>NUCLEOTIDE SEQUENCE [LARGE SCALE GENOMIC DNA]</scope>
    <source>
        <strain evidence="4">DSM 21843</strain>
    </source>
</reference>
<keyword evidence="2" id="KW-0812">Transmembrane</keyword>